<protein>
    <submittedName>
        <fullName evidence="1">Uncharacterized protein</fullName>
    </submittedName>
</protein>
<name>A0ACB8DPY8_DERSI</name>
<proteinExistence type="predicted"/>
<evidence type="ECO:0000313" key="2">
    <source>
        <dbReference type="Proteomes" id="UP000821865"/>
    </source>
</evidence>
<dbReference type="Proteomes" id="UP000821865">
    <property type="component" value="Chromosome 10"/>
</dbReference>
<organism evidence="1 2">
    <name type="scientific">Dermacentor silvarum</name>
    <name type="common">Tick</name>
    <dbReference type="NCBI Taxonomy" id="543639"/>
    <lineage>
        <taxon>Eukaryota</taxon>
        <taxon>Metazoa</taxon>
        <taxon>Ecdysozoa</taxon>
        <taxon>Arthropoda</taxon>
        <taxon>Chelicerata</taxon>
        <taxon>Arachnida</taxon>
        <taxon>Acari</taxon>
        <taxon>Parasitiformes</taxon>
        <taxon>Ixodida</taxon>
        <taxon>Ixodoidea</taxon>
        <taxon>Ixodidae</taxon>
        <taxon>Rhipicephalinae</taxon>
        <taxon>Dermacentor</taxon>
    </lineage>
</organism>
<comment type="caution">
    <text evidence="1">The sequence shown here is derived from an EMBL/GenBank/DDBJ whole genome shotgun (WGS) entry which is preliminary data.</text>
</comment>
<reference evidence="1" key="1">
    <citation type="submission" date="2020-05" db="EMBL/GenBank/DDBJ databases">
        <title>Large-scale comparative analyses of tick genomes elucidate their genetic diversity and vector capacities.</title>
        <authorList>
            <person name="Jia N."/>
            <person name="Wang J."/>
            <person name="Shi W."/>
            <person name="Du L."/>
            <person name="Sun Y."/>
            <person name="Zhan W."/>
            <person name="Jiang J."/>
            <person name="Wang Q."/>
            <person name="Zhang B."/>
            <person name="Ji P."/>
            <person name="Sakyi L.B."/>
            <person name="Cui X."/>
            <person name="Yuan T."/>
            <person name="Jiang B."/>
            <person name="Yang W."/>
            <person name="Lam T.T.-Y."/>
            <person name="Chang Q."/>
            <person name="Ding S."/>
            <person name="Wang X."/>
            <person name="Zhu J."/>
            <person name="Ruan X."/>
            <person name="Zhao L."/>
            <person name="Wei J."/>
            <person name="Que T."/>
            <person name="Du C."/>
            <person name="Cheng J."/>
            <person name="Dai P."/>
            <person name="Han X."/>
            <person name="Huang E."/>
            <person name="Gao Y."/>
            <person name="Liu J."/>
            <person name="Shao H."/>
            <person name="Ye R."/>
            <person name="Li L."/>
            <person name="Wei W."/>
            <person name="Wang X."/>
            <person name="Wang C."/>
            <person name="Yang T."/>
            <person name="Huo Q."/>
            <person name="Li W."/>
            <person name="Guo W."/>
            <person name="Chen H."/>
            <person name="Zhou L."/>
            <person name="Ni X."/>
            <person name="Tian J."/>
            <person name="Zhou Y."/>
            <person name="Sheng Y."/>
            <person name="Liu T."/>
            <person name="Pan Y."/>
            <person name="Xia L."/>
            <person name="Li J."/>
            <person name="Zhao F."/>
            <person name="Cao W."/>
        </authorList>
    </citation>
    <scope>NUCLEOTIDE SEQUENCE</scope>
    <source>
        <strain evidence="1">Dsil-2018</strain>
    </source>
</reference>
<sequence length="187" mass="21222">MYIAQHDLASVPDSLSCTETERQWYHPRDPRKVTEDFENVVFSKDTCDRISCAPERHQKRMQYSSLKADRKVVKTPSLINLQGNLKKCGLDCFADILEANDFLPVRIAETANCAEEDKAMPERWLDAVKAGSAVQYTVGDVNAVENATRLQSGSPMWHHYRKRIITASSAHRVYTWMNSTCKKDGAP</sequence>
<gene>
    <name evidence="1" type="ORF">HPB49_016352</name>
</gene>
<accession>A0ACB8DPY8</accession>
<evidence type="ECO:0000313" key="1">
    <source>
        <dbReference type="EMBL" id="KAH7974508.1"/>
    </source>
</evidence>
<keyword evidence="2" id="KW-1185">Reference proteome</keyword>
<dbReference type="EMBL" id="CM023479">
    <property type="protein sequence ID" value="KAH7974508.1"/>
    <property type="molecule type" value="Genomic_DNA"/>
</dbReference>